<evidence type="ECO:0000313" key="4">
    <source>
        <dbReference type="Proteomes" id="UP001301442"/>
    </source>
</evidence>
<evidence type="ECO:0000259" key="2">
    <source>
        <dbReference type="PROSITE" id="PS50965"/>
    </source>
</evidence>
<dbReference type="PROSITE" id="PS50965">
    <property type="entry name" value="NERD"/>
    <property type="match status" value="1"/>
</dbReference>
<gene>
    <name evidence="3" type="ORF">RI844_07040</name>
</gene>
<accession>A0ABZ0GUB9</accession>
<proteinExistence type="predicted"/>
<dbReference type="InterPro" id="IPR011528">
    <property type="entry name" value="NERD"/>
</dbReference>
<dbReference type="EMBL" id="CP136600">
    <property type="protein sequence ID" value="WOH38968.1"/>
    <property type="molecule type" value="Genomic_DNA"/>
</dbReference>
<feature type="transmembrane region" description="Helical" evidence="1">
    <location>
        <begin position="89"/>
        <end position="106"/>
    </location>
</feature>
<reference evidence="3 4" key="1">
    <citation type="submission" date="2023-09" db="EMBL/GenBank/DDBJ databases">
        <authorList>
            <person name="Qi X."/>
        </authorList>
    </citation>
    <scope>NUCLEOTIDE SEQUENCE [LARGE SCALE GENOMIC DNA]</scope>
    <source>
        <strain evidence="3 4">S1-1</strain>
    </source>
</reference>
<name>A0ABZ0GUB9_9GAMM</name>
<keyword evidence="1" id="KW-0472">Membrane</keyword>
<protein>
    <submittedName>
        <fullName evidence="3">Nuclease-related domain-containing protein</fullName>
    </submittedName>
</protein>
<sequence>MKKQLFDYEKRVGKSSSLYKKTKSQLTTHCKAPIAYNPKTNKNSLLSLKNEPANGAGKASADKNVVVGVQPTQPSDVITNILWAPFLTYWPWGVGLFIFLCLAGLVKTPRFKGFIGEWVVKCFLKRHLLSADYIVLNDITLPLDGGKGTTQIDHLVLSCYGLFVIETKHMTGWIFGEEKGRIWTQVIFANKVSFQNPIRQNYRHICELAALLGLDKSMLVSLIAFVGDVHFKTDMPEYVGHPKQLLAYIKSFDEEIFSAEQRHDFEATIERNRLPRGRKTNKAHIKYLQKHHS</sequence>
<dbReference type="Pfam" id="PF08378">
    <property type="entry name" value="NERD"/>
    <property type="match status" value="1"/>
</dbReference>
<feature type="domain" description="NERD" evidence="2">
    <location>
        <begin position="112"/>
        <end position="231"/>
    </location>
</feature>
<dbReference type="Proteomes" id="UP001301442">
    <property type="component" value="Chromosome"/>
</dbReference>
<dbReference type="RefSeq" id="WP_348397734.1">
    <property type="nucleotide sequence ID" value="NZ_CP136600.1"/>
</dbReference>
<keyword evidence="1" id="KW-0812">Transmembrane</keyword>
<evidence type="ECO:0000256" key="1">
    <source>
        <dbReference type="SAM" id="Phobius"/>
    </source>
</evidence>
<keyword evidence="1" id="KW-1133">Transmembrane helix</keyword>
<keyword evidence="4" id="KW-1185">Reference proteome</keyword>
<organism evidence="3 4">
    <name type="scientific">Thalassotalea fonticola</name>
    <dbReference type="NCBI Taxonomy" id="3065649"/>
    <lineage>
        <taxon>Bacteria</taxon>
        <taxon>Pseudomonadati</taxon>
        <taxon>Pseudomonadota</taxon>
        <taxon>Gammaproteobacteria</taxon>
        <taxon>Alteromonadales</taxon>
        <taxon>Colwelliaceae</taxon>
        <taxon>Thalassotalea</taxon>
    </lineage>
</organism>
<evidence type="ECO:0000313" key="3">
    <source>
        <dbReference type="EMBL" id="WOH38968.1"/>
    </source>
</evidence>